<protein>
    <submittedName>
        <fullName evidence="7">Retrovirus-related Pol polyprotein from transposon TNT 1-94</fullName>
    </submittedName>
</protein>
<evidence type="ECO:0000256" key="5">
    <source>
        <dbReference type="SAM" id="MobiDB-lite"/>
    </source>
</evidence>
<evidence type="ECO:0000313" key="7">
    <source>
        <dbReference type="EMBL" id="PKU85123.1"/>
    </source>
</evidence>
<dbReference type="InterPro" id="IPR054722">
    <property type="entry name" value="PolX-like_BBD"/>
</dbReference>
<evidence type="ECO:0000256" key="4">
    <source>
        <dbReference type="ARBA" id="ARBA00022801"/>
    </source>
</evidence>
<dbReference type="InterPro" id="IPR001584">
    <property type="entry name" value="Integrase_cat-core"/>
</dbReference>
<dbReference type="PROSITE" id="PS50994">
    <property type="entry name" value="INTEGRASE"/>
    <property type="match status" value="1"/>
</dbReference>
<keyword evidence="1" id="KW-0645">Protease</keyword>
<feature type="region of interest" description="Disordered" evidence="5">
    <location>
        <begin position="763"/>
        <end position="812"/>
    </location>
</feature>
<keyword evidence="8" id="KW-1185">Reference proteome</keyword>
<dbReference type="Pfam" id="PF13976">
    <property type="entry name" value="gag_pre-integrs"/>
    <property type="match status" value="1"/>
</dbReference>
<dbReference type="Pfam" id="PF25597">
    <property type="entry name" value="SH3_retrovirus"/>
    <property type="match status" value="1"/>
</dbReference>
<dbReference type="Proteomes" id="UP000233837">
    <property type="component" value="Unassembled WGS sequence"/>
</dbReference>
<dbReference type="GO" id="GO:0046872">
    <property type="term" value="F:metal ion binding"/>
    <property type="evidence" value="ECO:0007669"/>
    <property type="project" value="UniProtKB-KW"/>
</dbReference>
<keyword evidence="4" id="KW-0378">Hydrolase</keyword>
<evidence type="ECO:0000256" key="2">
    <source>
        <dbReference type="ARBA" id="ARBA00022723"/>
    </source>
</evidence>
<dbReference type="Pfam" id="PF14223">
    <property type="entry name" value="Retrotran_gag_2"/>
    <property type="match status" value="1"/>
</dbReference>
<dbReference type="PANTHER" id="PTHR42648">
    <property type="entry name" value="TRANSPOSASE, PUTATIVE-RELATED"/>
    <property type="match status" value="1"/>
</dbReference>
<sequence length="1370" mass="154034">MDASATATTVERSESVTSTTTGISPSLKFLLGNLKNFIQAPLTTENYSVWRSQILKITRANGFDNFLDPSLPPPEQNIVRSDGTSIKNPDYTSWILTDQNLAAAICATISPSILPFVINLESTSSIWTTLATRFQSTNRSRVIQLKNELHNISLKNSSMTQYLTDIKTIVDQIAAAGSSVDTEDVILYILNGLPSAYQSFKTSIRTMLTPLSLDQLYPLLLSEEIHVAADTSRITTSEDTQQALFTMRGRGKRTSSRPPQPVSSNRDPSSKVVVTCQICLKRGHTAKDCWHRLNPQYTPRSNNNQIRALAAGQSQASNDWFLDSGASSHMTHSLENMSISAPYRGSDNITIGDGSSVSIENFGKGLLPTPSRKIFLSHILHSPALKHNLLSISKLTRDNNLAVTFDPNGYSFKDLTTHQIILQGPCTDGLYRIPTTPANNNQTALHMKTRSSSLWHDRLGHPNKQTLARIASSNPGLHIDCSFNFCKWCTTTKHHKLPFHPITHRSSAPLELIHSDVWGPAPTSSHTGYLYYLIFVDDYTRFTWLFLLRHKSEVFHKFLVFKAKAENLLSRKIKQLRTDGGGEFMNNSFTDFLRTNGIIHQSSCPHTPEQNGVAERKHRHITETTRTLLHRAAMPFTFWPDAALTAVHLINRMPSPNTNNRSPFELLNGTKLDYEHLRAFGCECFPLIPHSSRNKLQPTTTSCVFIGYSDMYKGYKCLDLTTNKTLISRHVKFNETNFPLNSSIQSTLMQMTSIPPGFLTPIPAHISPQPTQPTVSQDHRQAANAPSPSACIPQSSQPSPVATHPPSDREIRFGSMHPMVTRQRTGSLKPRNRLDLLHLTTQTNKPTDPTSFTEANKHLEWRKAMASEFYALQKQGTWSLVPQPPNSSVLGCKWTYRTKMHADGSIAKYKARLVAQGNHQEYGIDYYETFSPIAKLPTIRILLSIALHHNWKVQQLDVANAFLHGTLEETVYMKQPRGFEDTTNPDYVCHLHKAIYGLKQAPRQWYNTFTSTLVSMGFKHSSSDPSLLILHKQQIRVYMLIYVDDVLLTGNNDRVISQILQQLNTKFNMKHLGEAHMFLGINIARTENQFFLSQQSYALAILKSVQLHQCKGLSNPTCTKIPKILQRDDIVSDDTTYRRITGSLQYLTLTRPDIAYSVNQLSQHLHKPDASHIYLLKRLLRYIQGTSDYGLPLTKSDLYLTSFSDADWAGDPITRKSTSGYCSFLGKSLVAWTVKKQHTVARSSTESEYRALAALTADVIWLRRILSDFGISHSSPTDVYCDNTSAIALANNPVFHARTKHIEIDHRFLRDHIEQKTIRLLPISTTDQVADIFTKPLTTPRFQFLRDKLSVVSRPISLTGDISINNKACS</sequence>
<dbReference type="InterPro" id="IPR036397">
    <property type="entry name" value="RNaseH_sf"/>
</dbReference>
<dbReference type="GO" id="GO:0006508">
    <property type="term" value="P:proteolysis"/>
    <property type="evidence" value="ECO:0007669"/>
    <property type="project" value="UniProtKB-KW"/>
</dbReference>
<dbReference type="Pfam" id="PF00665">
    <property type="entry name" value="rve"/>
    <property type="match status" value="1"/>
</dbReference>
<organism evidence="7 8">
    <name type="scientific">Dendrobium catenatum</name>
    <dbReference type="NCBI Taxonomy" id="906689"/>
    <lineage>
        <taxon>Eukaryota</taxon>
        <taxon>Viridiplantae</taxon>
        <taxon>Streptophyta</taxon>
        <taxon>Embryophyta</taxon>
        <taxon>Tracheophyta</taxon>
        <taxon>Spermatophyta</taxon>
        <taxon>Magnoliopsida</taxon>
        <taxon>Liliopsida</taxon>
        <taxon>Asparagales</taxon>
        <taxon>Orchidaceae</taxon>
        <taxon>Epidendroideae</taxon>
        <taxon>Malaxideae</taxon>
        <taxon>Dendrobiinae</taxon>
        <taxon>Dendrobium</taxon>
    </lineage>
</organism>
<dbReference type="Pfam" id="PF22936">
    <property type="entry name" value="Pol_BBD"/>
    <property type="match status" value="1"/>
</dbReference>
<dbReference type="PANTHER" id="PTHR42648:SF26">
    <property type="entry name" value="INTEGRASE CATALYTIC DOMAIN-CONTAINING PROTEIN"/>
    <property type="match status" value="1"/>
</dbReference>
<dbReference type="InterPro" id="IPR043502">
    <property type="entry name" value="DNA/RNA_pol_sf"/>
</dbReference>
<feature type="region of interest" description="Disordered" evidence="5">
    <location>
        <begin position="1"/>
        <end position="21"/>
    </location>
</feature>
<dbReference type="Pfam" id="PF07727">
    <property type="entry name" value="RVT_2"/>
    <property type="match status" value="1"/>
</dbReference>
<dbReference type="GO" id="GO:0003676">
    <property type="term" value="F:nucleic acid binding"/>
    <property type="evidence" value="ECO:0007669"/>
    <property type="project" value="InterPro"/>
</dbReference>
<keyword evidence="2" id="KW-0479">Metal-binding</keyword>
<feature type="region of interest" description="Disordered" evidence="5">
    <location>
        <begin position="246"/>
        <end position="269"/>
    </location>
</feature>
<reference evidence="7 8" key="1">
    <citation type="journal article" date="2016" name="Sci. Rep.">
        <title>The Dendrobium catenatum Lindl. genome sequence provides insights into polysaccharide synthase, floral development and adaptive evolution.</title>
        <authorList>
            <person name="Zhang G.Q."/>
            <person name="Xu Q."/>
            <person name="Bian C."/>
            <person name="Tsai W.C."/>
            <person name="Yeh C.M."/>
            <person name="Liu K.W."/>
            <person name="Yoshida K."/>
            <person name="Zhang L.S."/>
            <person name="Chang S.B."/>
            <person name="Chen F."/>
            <person name="Shi Y."/>
            <person name="Su Y.Y."/>
            <person name="Zhang Y.Q."/>
            <person name="Chen L.J."/>
            <person name="Yin Y."/>
            <person name="Lin M."/>
            <person name="Huang H."/>
            <person name="Deng H."/>
            <person name="Wang Z.W."/>
            <person name="Zhu S.L."/>
            <person name="Zhao X."/>
            <person name="Deng C."/>
            <person name="Niu S.C."/>
            <person name="Huang J."/>
            <person name="Wang M."/>
            <person name="Liu G.H."/>
            <person name="Yang H.J."/>
            <person name="Xiao X.J."/>
            <person name="Hsiao Y.Y."/>
            <person name="Wu W.L."/>
            <person name="Chen Y.Y."/>
            <person name="Mitsuda N."/>
            <person name="Ohme-Takagi M."/>
            <person name="Luo Y.B."/>
            <person name="Van de Peer Y."/>
            <person name="Liu Z.J."/>
        </authorList>
    </citation>
    <scope>NUCLEOTIDE SEQUENCE [LARGE SCALE GENOMIC DNA]</scope>
    <source>
        <tissue evidence="7">The whole plant</tissue>
    </source>
</reference>
<evidence type="ECO:0000256" key="3">
    <source>
        <dbReference type="ARBA" id="ARBA00022750"/>
    </source>
</evidence>
<dbReference type="GO" id="GO:0015074">
    <property type="term" value="P:DNA integration"/>
    <property type="evidence" value="ECO:0007669"/>
    <property type="project" value="InterPro"/>
</dbReference>
<dbReference type="SUPFAM" id="SSF53098">
    <property type="entry name" value="Ribonuclease H-like"/>
    <property type="match status" value="1"/>
</dbReference>
<dbReference type="SUPFAM" id="SSF56672">
    <property type="entry name" value="DNA/RNA polymerases"/>
    <property type="match status" value="1"/>
</dbReference>
<dbReference type="InterPro" id="IPR057670">
    <property type="entry name" value="SH3_retrovirus"/>
</dbReference>
<dbReference type="Gene3D" id="3.30.420.10">
    <property type="entry name" value="Ribonuclease H-like superfamily/Ribonuclease H"/>
    <property type="match status" value="1"/>
</dbReference>
<evidence type="ECO:0000259" key="6">
    <source>
        <dbReference type="PROSITE" id="PS50994"/>
    </source>
</evidence>
<name>A0A2I0XB34_9ASPA</name>
<dbReference type="CDD" id="cd09272">
    <property type="entry name" value="RNase_HI_RT_Ty1"/>
    <property type="match status" value="1"/>
</dbReference>
<proteinExistence type="predicted"/>
<dbReference type="InterPro" id="IPR013103">
    <property type="entry name" value="RVT_2"/>
</dbReference>
<gene>
    <name evidence="7" type="ORF">MA16_Dca027179</name>
</gene>
<evidence type="ECO:0000256" key="1">
    <source>
        <dbReference type="ARBA" id="ARBA00022670"/>
    </source>
</evidence>
<accession>A0A2I0XB34</accession>
<dbReference type="EMBL" id="KZ501998">
    <property type="protein sequence ID" value="PKU85123.1"/>
    <property type="molecule type" value="Genomic_DNA"/>
</dbReference>
<feature type="domain" description="Integrase catalytic" evidence="6">
    <location>
        <begin position="505"/>
        <end position="671"/>
    </location>
</feature>
<feature type="compositionally biased region" description="Polar residues" evidence="5">
    <location>
        <begin position="784"/>
        <end position="800"/>
    </location>
</feature>
<dbReference type="GO" id="GO:0004190">
    <property type="term" value="F:aspartic-type endopeptidase activity"/>
    <property type="evidence" value="ECO:0007669"/>
    <property type="project" value="UniProtKB-KW"/>
</dbReference>
<dbReference type="InterPro" id="IPR039537">
    <property type="entry name" value="Retrotran_Ty1/copia-like"/>
</dbReference>
<dbReference type="InterPro" id="IPR025724">
    <property type="entry name" value="GAG-pre-integrase_dom"/>
</dbReference>
<dbReference type="InterPro" id="IPR012337">
    <property type="entry name" value="RNaseH-like_sf"/>
</dbReference>
<keyword evidence="3" id="KW-0064">Aspartyl protease</keyword>
<evidence type="ECO:0000313" key="8">
    <source>
        <dbReference type="Proteomes" id="UP000233837"/>
    </source>
</evidence>
<reference evidence="7 8" key="2">
    <citation type="journal article" date="2017" name="Nature">
        <title>The Apostasia genome and the evolution of orchids.</title>
        <authorList>
            <person name="Zhang G.Q."/>
            <person name="Liu K.W."/>
            <person name="Li Z."/>
            <person name="Lohaus R."/>
            <person name="Hsiao Y.Y."/>
            <person name="Niu S.C."/>
            <person name="Wang J.Y."/>
            <person name="Lin Y.C."/>
            <person name="Xu Q."/>
            <person name="Chen L.J."/>
            <person name="Yoshida K."/>
            <person name="Fujiwara S."/>
            <person name="Wang Z.W."/>
            <person name="Zhang Y.Q."/>
            <person name="Mitsuda N."/>
            <person name="Wang M."/>
            <person name="Liu G.H."/>
            <person name="Pecoraro L."/>
            <person name="Huang H.X."/>
            <person name="Xiao X.J."/>
            <person name="Lin M."/>
            <person name="Wu X.Y."/>
            <person name="Wu W.L."/>
            <person name="Chen Y.Y."/>
            <person name="Chang S.B."/>
            <person name="Sakamoto S."/>
            <person name="Ohme-Takagi M."/>
            <person name="Yagi M."/>
            <person name="Zeng S.J."/>
            <person name="Shen C.Y."/>
            <person name="Yeh C.M."/>
            <person name="Luo Y.B."/>
            <person name="Tsai W.C."/>
            <person name="Van de Peer Y."/>
            <person name="Liu Z.J."/>
        </authorList>
    </citation>
    <scope>NUCLEOTIDE SEQUENCE [LARGE SCALE GENOMIC DNA]</scope>
    <source>
        <tissue evidence="7">The whole plant</tissue>
    </source>
</reference>